<evidence type="ECO:0000256" key="5">
    <source>
        <dbReference type="ARBA" id="ARBA00023136"/>
    </source>
</evidence>
<keyword evidence="4 12" id="KW-1133">Transmembrane helix</keyword>
<dbReference type="PANTHER" id="PTHR12246">
    <property type="entry name" value="PALMITOYLTRANSFERASE ZDHHC16"/>
    <property type="match status" value="1"/>
</dbReference>
<dbReference type="PROSITE" id="PS00028">
    <property type="entry name" value="ZINC_FINGER_C2H2_1"/>
    <property type="match status" value="3"/>
</dbReference>
<evidence type="ECO:0000256" key="8">
    <source>
        <dbReference type="ARBA" id="ARBA00023315"/>
    </source>
</evidence>
<feature type="transmembrane region" description="Helical" evidence="12">
    <location>
        <begin position="625"/>
        <end position="647"/>
    </location>
</feature>
<feature type="compositionally biased region" description="Polar residues" evidence="11">
    <location>
        <begin position="225"/>
        <end position="239"/>
    </location>
</feature>
<dbReference type="InterPro" id="IPR036236">
    <property type="entry name" value="Znf_C2H2_sf"/>
</dbReference>
<organism evidence="14 15">
    <name type="scientific">Monosporascus cannonballus</name>
    <dbReference type="NCBI Taxonomy" id="155416"/>
    <lineage>
        <taxon>Eukaryota</taxon>
        <taxon>Fungi</taxon>
        <taxon>Dikarya</taxon>
        <taxon>Ascomycota</taxon>
        <taxon>Pezizomycotina</taxon>
        <taxon>Sordariomycetes</taxon>
        <taxon>Xylariomycetidae</taxon>
        <taxon>Xylariales</taxon>
        <taxon>Xylariales incertae sedis</taxon>
        <taxon>Monosporascus</taxon>
    </lineage>
</organism>
<dbReference type="EMBL" id="QJNS01000415">
    <property type="protein sequence ID" value="RYO78014.1"/>
    <property type="molecule type" value="Genomic_DNA"/>
</dbReference>
<dbReference type="SUPFAM" id="SSF57667">
    <property type="entry name" value="beta-beta-alpha zinc fingers"/>
    <property type="match status" value="1"/>
</dbReference>
<dbReference type="Proteomes" id="UP000294003">
    <property type="component" value="Unassembled WGS sequence"/>
</dbReference>
<evidence type="ECO:0000256" key="3">
    <source>
        <dbReference type="ARBA" id="ARBA00022692"/>
    </source>
</evidence>
<evidence type="ECO:0000259" key="13">
    <source>
        <dbReference type="PROSITE" id="PS50157"/>
    </source>
</evidence>
<dbReference type="SMART" id="SM00355">
    <property type="entry name" value="ZnF_C2H2"/>
    <property type="match status" value="5"/>
</dbReference>
<comment type="caution">
    <text evidence="14">The sequence shown here is derived from an EMBL/GenBank/DDBJ whole genome shotgun (WGS) entry which is preliminary data.</text>
</comment>
<evidence type="ECO:0000256" key="7">
    <source>
        <dbReference type="ARBA" id="ARBA00023288"/>
    </source>
</evidence>
<dbReference type="Gene3D" id="3.30.160.60">
    <property type="entry name" value="Classic Zinc Finger"/>
    <property type="match status" value="2"/>
</dbReference>
<dbReference type="PROSITE" id="PS50157">
    <property type="entry name" value="ZINC_FINGER_C2H2_2"/>
    <property type="match status" value="2"/>
</dbReference>
<accession>A0ABY0GVR0</accession>
<feature type="region of interest" description="Disordered" evidence="11">
    <location>
        <begin position="148"/>
        <end position="202"/>
    </location>
</feature>
<keyword evidence="2" id="KW-0808">Transferase</keyword>
<keyword evidence="10" id="KW-0862">Zinc</keyword>
<comment type="catalytic activity">
    <reaction evidence="9">
        <text>L-cysteinyl-[protein] + hexadecanoyl-CoA = S-hexadecanoyl-L-cysteinyl-[protein] + CoA</text>
        <dbReference type="Rhea" id="RHEA:36683"/>
        <dbReference type="Rhea" id="RHEA-COMP:10131"/>
        <dbReference type="Rhea" id="RHEA-COMP:11032"/>
        <dbReference type="ChEBI" id="CHEBI:29950"/>
        <dbReference type="ChEBI" id="CHEBI:57287"/>
        <dbReference type="ChEBI" id="CHEBI:57379"/>
        <dbReference type="ChEBI" id="CHEBI:74151"/>
        <dbReference type="EC" id="2.3.1.225"/>
    </reaction>
</comment>
<reference evidence="14 15" key="1">
    <citation type="submission" date="2018-06" db="EMBL/GenBank/DDBJ databases">
        <title>Complete Genomes of Monosporascus.</title>
        <authorList>
            <person name="Robinson A.J."/>
            <person name="Natvig D.O."/>
        </authorList>
    </citation>
    <scope>NUCLEOTIDE SEQUENCE [LARGE SCALE GENOMIC DNA]</scope>
    <source>
        <strain evidence="14 15">CBS 609.92</strain>
    </source>
</reference>
<evidence type="ECO:0000256" key="4">
    <source>
        <dbReference type="ARBA" id="ARBA00022989"/>
    </source>
</evidence>
<keyword evidence="10" id="KW-0479">Metal-binding</keyword>
<feature type="compositionally biased region" description="Low complexity" evidence="11">
    <location>
        <begin position="958"/>
        <end position="988"/>
    </location>
</feature>
<evidence type="ECO:0000256" key="10">
    <source>
        <dbReference type="PROSITE-ProRule" id="PRU00042"/>
    </source>
</evidence>
<keyword evidence="8" id="KW-0012">Acyltransferase</keyword>
<feature type="region of interest" description="Disordered" evidence="11">
    <location>
        <begin position="812"/>
        <end position="1000"/>
    </location>
</feature>
<gene>
    <name evidence="14" type="ORF">DL762_008926</name>
</gene>
<keyword evidence="15" id="KW-1185">Reference proteome</keyword>
<evidence type="ECO:0000256" key="6">
    <source>
        <dbReference type="ARBA" id="ARBA00023139"/>
    </source>
</evidence>
<feature type="compositionally biased region" description="Basic and acidic residues" evidence="11">
    <location>
        <begin position="926"/>
        <end position="940"/>
    </location>
</feature>
<evidence type="ECO:0000313" key="15">
    <source>
        <dbReference type="Proteomes" id="UP000294003"/>
    </source>
</evidence>
<evidence type="ECO:0000256" key="11">
    <source>
        <dbReference type="SAM" id="MobiDB-lite"/>
    </source>
</evidence>
<dbReference type="Pfam" id="PF00096">
    <property type="entry name" value="zf-C2H2"/>
    <property type="match status" value="1"/>
</dbReference>
<protein>
    <recommendedName>
        <fullName evidence="13">C2H2-type domain-containing protein</fullName>
    </recommendedName>
</protein>
<dbReference type="InterPro" id="IPR001594">
    <property type="entry name" value="Palmitoyltrfase_DHHC"/>
</dbReference>
<feature type="domain" description="C2H2-type" evidence="13">
    <location>
        <begin position="16"/>
        <end position="40"/>
    </location>
</feature>
<dbReference type="Pfam" id="PF01529">
    <property type="entry name" value="DHHC"/>
    <property type="match status" value="1"/>
</dbReference>
<feature type="region of interest" description="Disordered" evidence="11">
    <location>
        <begin position="423"/>
        <end position="452"/>
    </location>
</feature>
<comment type="subcellular location">
    <subcellularLocation>
        <location evidence="1">Membrane</location>
        <topology evidence="1">Multi-pass membrane protein</topology>
    </subcellularLocation>
</comment>
<name>A0ABY0GVR0_9PEZI</name>
<keyword evidence="7" id="KW-0449">Lipoprotein</keyword>
<evidence type="ECO:0000256" key="2">
    <source>
        <dbReference type="ARBA" id="ARBA00022679"/>
    </source>
</evidence>
<keyword evidence="10" id="KW-0863">Zinc-finger</keyword>
<feature type="domain" description="C2H2-type" evidence="13">
    <location>
        <begin position="311"/>
        <end position="341"/>
    </location>
</feature>
<dbReference type="InterPro" id="IPR013087">
    <property type="entry name" value="Znf_C2H2_type"/>
</dbReference>
<keyword evidence="6" id="KW-0564">Palmitate</keyword>
<feature type="region of interest" description="Disordered" evidence="11">
    <location>
        <begin position="214"/>
        <end position="254"/>
    </location>
</feature>
<sequence length="1000" mass="111042">MSDFSVAESISRPTNLQCPACGKIFDNSRVKKAHQRAEGHFQCAVCKTKFHDDAAVVHHVFEEHKTVHDIKCPGCLKTFTRAGAWLQHVENYECTSIFPEDLEARKKKTEDFKEALAKLEPSGPDWLEGIDVSNVTDTWRDDPIVTTLEGHDNLKPHHGTTVDQNYTKPVDFPQLSTHEFRAGGSKQPDFLTGDAPGLQPMQPANAWAQKKNLFPDAKPDKPLSVAQTPLGNRPPQSNAFADPAAYRQGPAPTQDRNARIQVVKSYNAVPPTPGLLGKTSQATTSSGERILDPDHPNFSVTVFHDPILDQFKCPHRCNKKFRTARDLVTHLRSPAHKGVQAACPSCRRKFISNGALLQHMESAFTGCWARESEQFRRKLSELTGGLLDTKPITAEVDRANPEGMTRDMANIFLDENAVAELRKPPSGQVPGLEGKEKARQQADPRSRGCPSPAKLSGPTFVYGLTTWGVWVIVRMGSQPSKVTWIGTKTSVGGIILYAMLNWCYTTAVFTNPGSTTNDAGYATLPTHAPPNATSFTVKSNGEFRFCKKCQARKPDRAHHCSTCRRCVLKMDHHCPWLATCIGLRNHKAFLLFLIYTTLFCFYCFAVSGSWVYAEIFGHTQYVDTLMPVNFLLLSVLSGIIGIVVGAFTTWHIMLATRGQTTIECLEKTRYLSPLRKSLYSQYEARRHGEGIPLPRYGQQLVEIHANALPGITRPEEGEETRGGPQVPQRQLSYEELERLRARKRHEEYMDEIDSEKLPNAFDLGPKRNLLHLFGPSPFLWWFPVGNTTGDGWAWEPSPKWVAARERIARDREEQRARERAAGWGFEPDSPMAPTFSAAPAPAPAQAPQPSIAARHYLDSPRSSVNDGAGGRRKQSKADRVLGRDPGRDPNLYADEPPTAAVSMRKLNRRGRTLGDDPVDNYDTSSDEDRRRDERQKENKRSPSLVSVGKVAADNGWARSGASGLLRKGSSRGSTTPTTSTFSGSGNTDSTRERDDGDEVD</sequence>
<dbReference type="PROSITE" id="PS50216">
    <property type="entry name" value="DHHC"/>
    <property type="match status" value="1"/>
</dbReference>
<feature type="compositionally biased region" description="Low complexity" evidence="11">
    <location>
        <begin position="829"/>
        <end position="839"/>
    </location>
</feature>
<feature type="compositionally biased region" description="Basic and acidic residues" evidence="11">
    <location>
        <begin position="875"/>
        <end position="887"/>
    </location>
</feature>
<proteinExistence type="predicted"/>
<feature type="transmembrane region" description="Helical" evidence="12">
    <location>
        <begin position="589"/>
        <end position="613"/>
    </location>
</feature>
<evidence type="ECO:0000256" key="1">
    <source>
        <dbReference type="ARBA" id="ARBA00004141"/>
    </source>
</evidence>
<evidence type="ECO:0000256" key="9">
    <source>
        <dbReference type="ARBA" id="ARBA00048048"/>
    </source>
</evidence>
<keyword evidence="5 12" id="KW-0472">Membrane</keyword>
<evidence type="ECO:0000256" key="12">
    <source>
        <dbReference type="SAM" id="Phobius"/>
    </source>
</evidence>
<evidence type="ECO:0000313" key="14">
    <source>
        <dbReference type="EMBL" id="RYO78014.1"/>
    </source>
</evidence>
<dbReference type="InterPro" id="IPR039859">
    <property type="entry name" value="PFA4/ZDH16/20/ERF2-like"/>
</dbReference>
<keyword evidence="3 12" id="KW-0812">Transmembrane</keyword>
<feature type="compositionally biased region" description="Basic and acidic residues" evidence="11">
    <location>
        <begin position="433"/>
        <end position="446"/>
    </location>
</feature>